<dbReference type="PANTHER" id="PTHR47993">
    <property type="entry name" value="OS09G0372900 PROTEIN-RELATED"/>
    <property type="match status" value="1"/>
</dbReference>
<dbReference type="SUPFAM" id="SSF81383">
    <property type="entry name" value="F-box domain"/>
    <property type="match status" value="1"/>
</dbReference>
<dbReference type="Proteomes" id="UP000467841">
    <property type="component" value="Unassembled WGS sequence"/>
</dbReference>
<dbReference type="InterPro" id="IPR036047">
    <property type="entry name" value="F-box-like_dom_sf"/>
</dbReference>
<protein>
    <recommendedName>
        <fullName evidence="1">F-box domain-containing protein</fullName>
    </recommendedName>
</protein>
<evidence type="ECO:0000259" key="1">
    <source>
        <dbReference type="PROSITE" id="PS50181"/>
    </source>
</evidence>
<dbReference type="AlphaFoldDB" id="A0A6D2JZP5"/>
<reference evidence="2" key="1">
    <citation type="submission" date="2020-01" db="EMBL/GenBank/DDBJ databases">
        <authorList>
            <person name="Mishra B."/>
        </authorList>
    </citation>
    <scope>NUCLEOTIDE SEQUENCE [LARGE SCALE GENOMIC DNA]</scope>
</reference>
<gene>
    <name evidence="2" type="ORF">MERR_LOCUS33009</name>
</gene>
<dbReference type="SUPFAM" id="SSF50965">
    <property type="entry name" value="Galactose oxidase, central domain"/>
    <property type="match status" value="1"/>
</dbReference>
<dbReference type="NCBIfam" id="TIGR01640">
    <property type="entry name" value="F_box_assoc_1"/>
    <property type="match status" value="1"/>
</dbReference>
<dbReference type="InterPro" id="IPR001810">
    <property type="entry name" value="F-box_dom"/>
</dbReference>
<feature type="domain" description="F-box" evidence="1">
    <location>
        <begin position="1"/>
        <end position="46"/>
    </location>
</feature>
<sequence length="324" mass="38000">MMISDLPLDLESEILSRVTAKTLSHIRFTCKRWSTNTSKYRRLVDLVVWNPSTGQTRWIQRNRGHRYTDKYFLGYEKNKSSTGSYKIVGFNSDYANAKEAVARIEIYESNSDAWRVVDDVSDWYTWFNVSLGVCVSLKGNTYWFDYYYHYKEEYAVSSILMFDFTTERLGRLSLPFHTHNYGDETVVLSAVREEKLALLRFDRVSLEMKIWVTTNTKIDEAKDLSWGDFLVVDFGKLEIESMKGKVSFLVVDKEKKMVVCCDTAMGDYDDDDEEHTRIFIVGENMHKQVYKETTKRSQYDRPFLLSYVPSLVQIHQLEAKEKSD</sequence>
<accession>A0A6D2JZP5</accession>
<dbReference type="PANTHER" id="PTHR47993:SF395">
    <property type="entry name" value="JACALIN-RELATED LECTIN 37-RELATED"/>
    <property type="match status" value="1"/>
</dbReference>
<name>A0A6D2JZP5_9BRAS</name>
<dbReference type="InterPro" id="IPR006527">
    <property type="entry name" value="F-box-assoc_dom_typ1"/>
</dbReference>
<dbReference type="PROSITE" id="PS50181">
    <property type="entry name" value="FBOX"/>
    <property type="match status" value="1"/>
</dbReference>
<evidence type="ECO:0000313" key="2">
    <source>
        <dbReference type="EMBL" id="CAA7045774.1"/>
    </source>
</evidence>
<dbReference type="EMBL" id="CACVBM020001329">
    <property type="protein sequence ID" value="CAA7045774.1"/>
    <property type="molecule type" value="Genomic_DNA"/>
</dbReference>
<comment type="caution">
    <text evidence="2">The sequence shown here is derived from an EMBL/GenBank/DDBJ whole genome shotgun (WGS) entry which is preliminary data.</text>
</comment>
<dbReference type="InterPro" id="IPR011043">
    <property type="entry name" value="Gal_Oxase/kelch_b-propeller"/>
</dbReference>
<dbReference type="InterPro" id="IPR017451">
    <property type="entry name" value="F-box-assoc_interact_dom"/>
</dbReference>
<dbReference type="Pfam" id="PF00646">
    <property type="entry name" value="F-box"/>
    <property type="match status" value="1"/>
</dbReference>
<proteinExistence type="predicted"/>
<evidence type="ECO:0000313" key="3">
    <source>
        <dbReference type="Proteomes" id="UP000467841"/>
    </source>
</evidence>
<keyword evidence="3" id="KW-1185">Reference proteome</keyword>
<dbReference type="InterPro" id="IPR050233">
    <property type="entry name" value="A_thaliana_F-box"/>
</dbReference>
<dbReference type="Pfam" id="PF07734">
    <property type="entry name" value="FBA_1"/>
    <property type="match status" value="1"/>
</dbReference>
<organism evidence="2 3">
    <name type="scientific">Microthlaspi erraticum</name>
    <dbReference type="NCBI Taxonomy" id="1685480"/>
    <lineage>
        <taxon>Eukaryota</taxon>
        <taxon>Viridiplantae</taxon>
        <taxon>Streptophyta</taxon>
        <taxon>Embryophyta</taxon>
        <taxon>Tracheophyta</taxon>
        <taxon>Spermatophyta</taxon>
        <taxon>Magnoliopsida</taxon>
        <taxon>eudicotyledons</taxon>
        <taxon>Gunneridae</taxon>
        <taxon>Pentapetalae</taxon>
        <taxon>rosids</taxon>
        <taxon>malvids</taxon>
        <taxon>Brassicales</taxon>
        <taxon>Brassicaceae</taxon>
        <taxon>Coluteocarpeae</taxon>
        <taxon>Microthlaspi</taxon>
    </lineage>
</organism>